<feature type="transmembrane region" description="Helical" evidence="5">
    <location>
        <begin position="375"/>
        <end position="395"/>
    </location>
</feature>
<feature type="transmembrane region" description="Helical" evidence="5">
    <location>
        <begin position="43"/>
        <end position="65"/>
    </location>
</feature>
<dbReference type="Gene3D" id="1.20.1250.20">
    <property type="entry name" value="MFS general substrate transporter like domains"/>
    <property type="match status" value="1"/>
</dbReference>
<feature type="transmembrane region" description="Helical" evidence="5">
    <location>
        <begin position="282"/>
        <end position="302"/>
    </location>
</feature>
<feature type="transmembrane region" description="Helical" evidence="5">
    <location>
        <begin position="167"/>
        <end position="190"/>
    </location>
</feature>
<feature type="transmembrane region" description="Helical" evidence="5">
    <location>
        <begin position="407"/>
        <end position="427"/>
    </location>
</feature>
<proteinExistence type="predicted"/>
<feature type="domain" description="Major facilitator superfamily (MFS) profile" evidence="6">
    <location>
        <begin position="6"/>
        <end position="430"/>
    </location>
</feature>
<dbReference type="SUPFAM" id="SSF103473">
    <property type="entry name" value="MFS general substrate transporter"/>
    <property type="match status" value="1"/>
</dbReference>
<name>A0A7S3PKQ9_9STRA</name>
<feature type="transmembrane region" description="Helical" evidence="5">
    <location>
        <begin position="103"/>
        <end position="124"/>
    </location>
</feature>
<feature type="transmembrane region" description="Helical" evidence="5">
    <location>
        <begin position="314"/>
        <end position="334"/>
    </location>
</feature>
<keyword evidence="2 5" id="KW-0812">Transmembrane</keyword>
<organism evidence="7">
    <name type="scientific">Aplanochytrium stocchinoi</name>
    <dbReference type="NCBI Taxonomy" id="215587"/>
    <lineage>
        <taxon>Eukaryota</taxon>
        <taxon>Sar</taxon>
        <taxon>Stramenopiles</taxon>
        <taxon>Bigyra</taxon>
        <taxon>Labyrinthulomycetes</taxon>
        <taxon>Thraustochytrida</taxon>
        <taxon>Thraustochytriidae</taxon>
        <taxon>Aplanochytrium</taxon>
    </lineage>
</organism>
<dbReference type="PROSITE" id="PS00216">
    <property type="entry name" value="SUGAR_TRANSPORT_1"/>
    <property type="match status" value="1"/>
</dbReference>
<dbReference type="PANTHER" id="PTHR23508">
    <property type="entry name" value="CARBOXYLIC ACID TRANSPORTER PROTEIN HOMOLOG"/>
    <property type="match status" value="1"/>
</dbReference>
<evidence type="ECO:0000256" key="3">
    <source>
        <dbReference type="ARBA" id="ARBA00022989"/>
    </source>
</evidence>
<dbReference type="InterPro" id="IPR005829">
    <property type="entry name" value="Sugar_transporter_CS"/>
</dbReference>
<evidence type="ECO:0000256" key="5">
    <source>
        <dbReference type="SAM" id="Phobius"/>
    </source>
</evidence>
<dbReference type="PANTHER" id="PTHR23508:SF10">
    <property type="entry name" value="CARBOXYLIC ACID TRANSPORTER PROTEIN HOMOLOG"/>
    <property type="match status" value="1"/>
</dbReference>
<feature type="transmembrane region" description="Helical" evidence="5">
    <location>
        <begin position="136"/>
        <end position="161"/>
    </location>
</feature>
<gene>
    <name evidence="7" type="ORF">ASTO00021_LOCUS12674</name>
</gene>
<dbReference type="EMBL" id="HBIN01016649">
    <property type="protein sequence ID" value="CAE0442564.1"/>
    <property type="molecule type" value="Transcribed_RNA"/>
</dbReference>
<accession>A0A7S3PKQ9</accession>
<comment type="subcellular location">
    <subcellularLocation>
        <location evidence="1">Membrane</location>
        <topology evidence="1">Multi-pass membrane protein</topology>
    </subcellularLocation>
</comment>
<protein>
    <recommendedName>
        <fullName evidence="6">Major facilitator superfamily (MFS) profile domain-containing protein</fullName>
    </recommendedName>
</protein>
<keyword evidence="3 5" id="KW-1133">Transmembrane helix</keyword>
<dbReference type="InterPro" id="IPR011701">
    <property type="entry name" value="MFS"/>
</dbReference>
<feature type="transmembrane region" description="Helical" evidence="5">
    <location>
        <begin position="340"/>
        <end position="363"/>
    </location>
</feature>
<dbReference type="InterPro" id="IPR036259">
    <property type="entry name" value="MFS_trans_sf"/>
</dbReference>
<keyword evidence="4 5" id="KW-0472">Membrane</keyword>
<dbReference type="Pfam" id="PF07690">
    <property type="entry name" value="MFS_1"/>
    <property type="match status" value="1"/>
</dbReference>
<evidence type="ECO:0000256" key="2">
    <source>
        <dbReference type="ARBA" id="ARBA00022692"/>
    </source>
</evidence>
<evidence type="ECO:0000256" key="1">
    <source>
        <dbReference type="ARBA" id="ARBA00004141"/>
    </source>
</evidence>
<reference evidence="7" key="1">
    <citation type="submission" date="2021-01" db="EMBL/GenBank/DDBJ databases">
        <authorList>
            <person name="Corre E."/>
            <person name="Pelletier E."/>
            <person name="Niang G."/>
            <person name="Scheremetjew M."/>
            <person name="Finn R."/>
            <person name="Kale V."/>
            <person name="Holt S."/>
            <person name="Cochrane G."/>
            <person name="Meng A."/>
            <person name="Brown T."/>
            <person name="Cohen L."/>
        </authorList>
    </citation>
    <scope>NUCLEOTIDE SEQUENCE</scope>
    <source>
        <strain evidence="7">GSBS06</strain>
    </source>
</reference>
<dbReference type="InterPro" id="IPR020846">
    <property type="entry name" value="MFS_dom"/>
</dbReference>
<dbReference type="GO" id="GO:0046943">
    <property type="term" value="F:carboxylic acid transmembrane transporter activity"/>
    <property type="evidence" value="ECO:0007669"/>
    <property type="project" value="TreeGrafter"/>
</dbReference>
<evidence type="ECO:0000256" key="4">
    <source>
        <dbReference type="ARBA" id="ARBA00023136"/>
    </source>
</evidence>
<feature type="transmembrane region" description="Helical" evidence="5">
    <location>
        <begin position="12"/>
        <end position="31"/>
    </location>
</feature>
<evidence type="ECO:0000259" key="6">
    <source>
        <dbReference type="PROSITE" id="PS50850"/>
    </source>
</evidence>
<dbReference type="AlphaFoldDB" id="A0A7S3PKQ9"/>
<feature type="transmembrane region" description="Helical" evidence="5">
    <location>
        <begin position="72"/>
        <end position="91"/>
    </location>
</feature>
<dbReference type="PROSITE" id="PS50850">
    <property type="entry name" value="MFS"/>
    <property type="match status" value="1"/>
</dbReference>
<sequence>MDMDPIFKVSALANFAAAFNLAVTGHILLLLELAGNPATESETSMLASSAFVGAIVGQFTFGYFANQIGIEFGLAMALFLCTAGNILAAFLAWKPVQYEVLSIFRFVVGVGAGGVYPLSAVASAESSDGSNRGRRMMLVFSFQGVGQIAAPLSVVLLDAILPNASQAAWRISLLIGSLPSAYAIPIALTIKSRSERQSRLCMSSPSSPKPNNGFPTRDYHVAADPHCRRHERKTCSFANMYLLLGTAGTWFLFDIVFYGNIIFTPFILEKVFAIDEFHPNKLAIAGYSVIIYLCALPGIYLSSYVADSWGRKKLQIVGFSACALIFAFLSVRLHNLSENWLFVLYLLTFFFYNFGPNSTTFCLPAETFDANVRTFFNGVSAACGKAGAVVGAAIFKYILDEHGLSSVVVWCSIICVFGVVLTLVAVVDKRGQSLDDEFDDELRLDVDDHPRSSVSELELT</sequence>
<evidence type="ECO:0000313" key="7">
    <source>
        <dbReference type="EMBL" id="CAE0442564.1"/>
    </source>
</evidence>
<feature type="transmembrane region" description="Helical" evidence="5">
    <location>
        <begin position="238"/>
        <end position="262"/>
    </location>
</feature>
<dbReference type="GO" id="GO:0005886">
    <property type="term" value="C:plasma membrane"/>
    <property type="evidence" value="ECO:0007669"/>
    <property type="project" value="TreeGrafter"/>
</dbReference>